<evidence type="ECO:0000313" key="3">
    <source>
        <dbReference type="EMBL" id="KAJ6340090.1"/>
    </source>
</evidence>
<evidence type="ECO:0000256" key="2">
    <source>
        <dbReference type="SAM" id="Phobius"/>
    </source>
</evidence>
<name>A0ABQ9AHU9_9ROSI</name>
<organism evidence="3 4">
    <name type="scientific">Salix suchowensis</name>
    <dbReference type="NCBI Taxonomy" id="1278906"/>
    <lineage>
        <taxon>Eukaryota</taxon>
        <taxon>Viridiplantae</taxon>
        <taxon>Streptophyta</taxon>
        <taxon>Embryophyta</taxon>
        <taxon>Tracheophyta</taxon>
        <taxon>Spermatophyta</taxon>
        <taxon>Magnoliopsida</taxon>
        <taxon>eudicotyledons</taxon>
        <taxon>Gunneridae</taxon>
        <taxon>Pentapetalae</taxon>
        <taxon>rosids</taxon>
        <taxon>fabids</taxon>
        <taxon>Malpighiales</taxon>
        <taxon>Salicaceae</taxon>
        <taxon>Saliceae</taxon>
        <taxon>Salix</taxon>
    </lineage>
</organism>
<accession>A0ABQ9AHU9</accession>
<dbReference type="PANTHER" id="PTHR31377">
    <property type="entry name" value="AGMATINE DEIMINASE-RELATED"/>
    <property type="match status" value="1"/>
</dbReference>
<evidence type="ECO:0008006" key="5">
    <source>
        <dbReference type="Google" id="ProtNLM"/>
    </source>
</evidence>
<dbReference type="Proteomes" id="UP001141253">
    <property type="component" value="Chromosome 15W"/>
</dbReference>
<reference evidence="3" key="2">
    <citation type="journal article" date="2023" name="Int. J. Mol. Sci.">
        <title>De Novo Assembly and Annotation of 11 Diverse Shrub Willow (Salix) Genomes Reveals Novel Gene Organization in Sex-Linked Regions.</title>
        <authorList>
            <person name="Hyden B."/>
            <person name="Feng K."/>
            <person name="Yates T.B."/>
            <person name="Jawdy S."/>
            <person name="Cereghino C."/>
            <person name="Smart L.B."/>
            <person name="Muchero W."/>
        </authorList>
    </citation>
    <scope>NUCLEOTIDE SEQUENCE</scope>
    <source>
        <tissue evidence="3">Shoot tip</tissue>
    </source>
</reference>
<protein>
    <recommendedName>
        <fullName evidence="5">EMB1873 protein</fullName>
    </recommendedName>
</protein>
<dbReference type="EMBL" id="JAPFFI010000020">
    <property type="protein sequence ID" value="KAJ6340090.1"/>
    <property type="molecule type" value="Genomic_DNA"/>
</dbReference>
<dbReference type="InterPro" id="IPR007466">
    <property type="entry name" value="Peptidyl-Arg-deiminase_porph"/>
</dbReference>
<dbReference type="PANTHER" id="PTHR31377:SF2">
    <property type="entry name" value="AGMATINE DEIMINASE"/>
    <property type="match status" value="1"/>
</dbReference>
<comment type="caution">
    <text evidence="3">The sequence shown here is derived from an EMBL/GenBank/DDBJ whole genome shotgun (WGS) entry which is preliminary data.</text>
</comment>
<keyword evidence="1" id="KW-0378">Hydrolase</keyword>
<keyword evidence="4" id="KW-1185">Reference proteome</keyword>
<sequence length="232" mass="26476">MVVIREAPVVHGYSMPAEWEPHSQTWMGWPERLDIWRDNALHAQLVFTKVAIAISKFEPVTVCASSAQWENARSQLPENVRVLEMSMNDSWFRDTGPTFVVRKNGSTHGNIKQHIAGIDWNFNGWGGVDDGCYQDWSLDLLVARKILGVEKLPRFPHFMILEGGSIHVDGEGVDLAYSNFHSKAVCLKKYGKDLFSSNFEISLTKITSGIFFLLVLLMYVIFFFGFRDMPYH</sequence>
<keyword evidence="2" id="KW-0472">Membrane</keyword>
<keyword evidence="2" id="KW-1133">Transmembrane helix</keyword>
<keyword evidence="2" id="KW-0812">Transmembrane</keyword>
<gene>
    <name evidence="3" type="ORF">OIU77_007943</name>
</gene>
<evidence type="ECO:0000313" key="4">
    <source>
        <dbReference type="Proteomes" id="UP001141253"/>
    </source>
</evidence>
<dbReference type="SUPFAM" id="SSF55909">
    <property type="entry name" value="Pentein"/>
    <property type="match status" value="1"/>
</dbReference>
<evidence type="ECO:0000256" key="1">
    <source>
        <dbReference type="ARBA" id="ARBA00022801"/>
    </source>
</evidence>
<dbReference type="Gene3D" id="3.75.10.10">
    <property type="entry name" value="L-arginine/glycine Amidinotransferase, Chain A"/>
    <property type="match status" value="1"/>
</dbReference>
<feature type="transmembrane region" description="Helical" evidence="2">
    <location>
        <begin position="206"/>
        <end position="226"/>
    </location>
</feature>
<proteinExistence type="predicted"/>
<reference evidence="3" key="1">
    <citation type="submission" date="2022-10" db="EMBL/GenBank/DDBJ databases">
        <authorList>
            <person name="Hyden B.L."/>
            <person name="Feng K."/>
            <person name="Yates T."/>
            <person name="Jawdy S."/>
            <person name="Smart L.B."/>
            <person name="Muchero W."/>
        </authorList>
    </citation>
    <scope>NUCLEOTIDE SEQUENCE</scope>
    <source>
        <tissue evidence="3">Shoot tip</tissue>
    </source>
</reference>
<dbReference type="Pfam" id="PF04371">
    <property type="entry name" value="PAD_porph"/>
    <property type="match status" value="1"/>
</dbReference>